<feature type="compositionally biased region" description="Basic and acidic residues" evidence="1">
    <location>
        <begin position="87"/>
        <end position="104"/>
    </location>
</feature>
<gene>
    <name evidence="2" type="ORF">SEMRO_1218_G253381.1</name>
</gene>
<evidence type="ECO:0000313" key="2">
    <source>
        <dbReference type="EMBL" id="CAB9521649.1"/>
    </source>
</evidence>
<name>A0A9N8EKB1_9STRA</name>
<feature type="region of interest" description="Disordered" evidence="1">
    <location>
        <begin position="80"/>
        <end position="104"/>
    </location>
</feature>
<comment type="caution">
    <text evidence="2">The sequence shown here is derived from an EMBL/GenBank/DDBJ whole genome shotgun (WGS) entry which is preliminary data.</text>
</comment>
<evidence type="ECO:0000313" key="3">
    <source>
        <dbReference type="Proteomes" id="UP001153069"/>
    </source>
</evidence>
<reference evidence="2" key="1">
    <citation type="submission" date="2020-06" db="EMBL/GenBank/DDBJ databases">
        <authorList>
            <consortium name="Plant Systems Biology data submission"/>
        </authorList>
    </citation>
    <scope>NUCLEOTIDE SEQUENCE</scope>
    <source>
        <strain evidence="2">D6</strain>
    </source>
</reference>
<organism evidence="2 3">
    <name type="scientific">Seminavis robusta</name>
    <dbReference type="NCBI Taxonomy" id="568900"/>
    <lineage>
        <taxon>Eukaryota</taxon>
        <taxon>Sar</taxon>
        <taxon>Stramenopiles</taxon>
        <taxon>Ochrophyta</taxon>
        <taxon>Bacillariophyta</taxon>
        <taxon>Bacillariophyceae</taxon>
        <taxon>Bacillariophycidae</taxon>
        <taxon>Naviculales</taxon>
        <taxon>Naviculaceae</taxon>
        <taxon>Seminavis</taxon>
    </lineage>
</organism>
<dbReference type="Proteomes" id="UP001153069">
    <property type="component" value="Unassembled WGS sequence"/>
</dbReference>
<evidence type="ECO:0000256" key="1">
    <source>
        <dbReference type="SAM" id="MobiDB-lite"/>
    </source>
</evidence>
<sequence>MQEALTCPPSPAVSPITPATSIMRISGRVYPGKTTYTDNKQTTNRQQKYHVPTMKSHFSSPRSLLPTVGTSLLTISVSGMSSSTVEDAIRTRGDSDKLASDTYR</sequence>
<dbReference type="EMBL" id="CAICTM010001216">
    <property type="protein sequence ID" value="CAB9521649.1"/>
    <property type="molecule type" value="Genomic_DNA"/>
</dbReference>
<proteinExistence type="predicted"/>
<accession>A0A9N8EKB1</accession>
<keyword evidence="3" id="KW-1185">Reference proteome</keyword>
<protein>
    <submittedName>
        <fullName evidence="2">Uncharacterized protein</fullName>
    </submittedName>
</protein>
<dbReference type="AlphaFoldDB" id="A0A9N8EKB1"/>